<dbReference type="EMBL" id="CAXAMM010014114">
    <property type="protein sequence ID" value="CAK9032981.1"/>
    <property type="molecule type" value="Genomic_DNA"/>
</dbReference>
<name>A0ABP0L1E5_9DINO</name>
<evidence type="ECO:0000313" key="1">
    <source>
        <dbReference type="EMBL" id="CAK9032981.1"/>
    </source>
</evidence>
<accession>A0ABP0L1E5</accession>
<protein>
    <submittedName>
        <fullName evidence="1">Uncharacterized protein</fullName>
    </submittedName>
</protein>
<proteinExistence type="predicted"/>
<reference evidence="1 2" key="1">
    <citation type="submission" date="2024-02" db="EMBL/GenBank/DDBJ databases">
        <authorList>
            <person name="Chen Y."/>
            <person name="Shah S."/>
            <person name="Dougan E. K."/>
            <person name="Thang M."/>
            <person name="Chan C."/>
        </authorList>
    </citation>
    <scope>NUCLEOTIDE SEQUENCE [LARGE SCALE GENOMIC DNA]</scope>
</reference>
<comment type="caution">
    <text evidence="1">The sequence shown here is derived from an EMBL/GenBank/DDBJ whole genome shotgun (WGS) entry which is preliminary data.</text>
</comment>
<evidence type="ECO:0000313" key="2">
    <source>
        <dbReference type="Proteomes" id="UP001642464"/>
    </source>
</evidence>
<organism evidence="1 2">
    <name type="scientific">Durusdinium trenchii</name>
    <dbReference type="NCBI Taxonomy" id="1381693"/>
    <lineage>
        <taxon>Eukaryota</taxon>
        <taxon>Sar</taxon>
        <taxon>Alveolata</taxon>
        <taxon>Dinophyceae</taxon>
        <taxon>Suessiales</taxon>
        <taxon>Symbiodiniaceae</taxon>
        <taxon>Durusdinium</taxon>
    </lineage>
</organism>
<feature type="non-terminal residue" evidence="1">
    <location>
        <position position="1"/>
    </location>
</feature>
<dbReference type="Proteomes" id="UP001642464">
    <property type="component" value="Unassembled WGS sequence"/>
</dbReference>
<feature type="non-terminal residue" evidence="1">
    <location>
        <position position="49"/>
    </location>
</feature>
<sequence>HYPWALARALAVGMERQFEADFKKPHYTLAVEDGEEIEDETQLPVDLDE</sequence>
<gene>
    <name evidence="1" type="ORF">SCF082_LOCUS20305</name>
</gene>
<keyword evidence="2" id="KW-1185">Reference proteome</keyword>